<name>A0A8J5S9M2_ZIZPA</name>
<dbReference type="AlphaFoldDB" id="A0A8J5S9M2"/>
<evidence type="ECO:0000313" key="1">
    <source>
        <dbReference type="EMBL" id="KAG8058720.1"/>
    </source>
</evidence>
<dbReference type="Proteomes" id="UP000729402">
    <property type="component" value="Unassembled WGS sequence"/>
</dbReference>
<proteinExistence type="predicted"/>
<sequence>MLVHSDHHWSLQMILGDSPEQSCMPSVLVHEAIAENCGEAFKVSSIFRLRVLYQLIFNDAILITLRDLRELIGTALTLFRYQHQCDLSLLPSIHKLKMLIQLGWAVASEAFSVISSTKDYDKSFLRKQEAWQFVLLHTSQRLLHVTREEKFGREEKRGHIIENTKVASQLESNPHGSPFVIYSDTENSWHEAQAHLQRV</sequence>
<dbReference type="EMBL" id="JAAALK010000287">
    <property type="protein sequence ID" value="KAG8058720.1"/>
    <property type="molecule type" value="Genomic_DNA"/>
</dbReference>
<reference evidence="1" key="2">
    <citation type="submission" date="2021-02" db="EMBL/GenBank/DDBJ databases">
        <authorList>
            <person name="Kimball J.A."/>
            <person name="Haas M.W."/>
            <person name="Macchietto M."/>
            <person name="Kono T."/>
            <person name="Duquette J."/>
            <person name="Shao M."/>
        </authorList>
    </citation>
    <scope>NUCLEOTIDE SEQUENCE</scope>
    <source>
        <tissue evidence="1">Fresh leaf tissue</tissue>
    </source>
</reference>
<protein>
    <submittedName>
        <fullName evidence="1">Uncharacterized protein</fullName>
    </submittedName>
</protein>
<reference evidence="1" key="1">
    <citation type="journal article" date="2021" name="bioRxiv">
        <title>Whole Genome Assembly and Annotation of Northern Wild Rice, Zizania palustris L., Supports a Whole Genome Duplication in the Zizania Genus.</title>
        <authorList>
            <person name="Haas M."/>
            <person name="Kono T."/>
            <person name="Macchietto M."/>
            <person name="Millas R."/>
            <person name="McGilp L."/>
            <person name="Shao M."/>
            <person name="Duquette J."/>
            <person name="Hirsch C.N."/>
            <person name="Kimball J."/>
        </authorList>
    </citation>
    <scope>NUCLEOTIDE SEQUENCE</scope>
    <source>
        <tissue evidence="1">Fresh leaf tissue</tissue>
    </source>
</reference>
<accession>A0A8J5S9M2</accession>
<evidence type="ECO:0000313" key="2">
    <source>
        <dbReference type="Proteomes" id="UP000729402"/>
    </source>
</evidence>
<gene>
    <name evidence="1" type="ORF">GUJ93_ZPchr0002g23788</name>
</gene>
<keyword evidence="2" id="KW-1185">Reference proteome</keyword>
<comment type="caution">
    <text evidence="1">The sequence shown here is derived from an EMBL/GenBank/DDBJ whole genome shotgun (WGS) entry which is preliminary data.</text>
</comment>
<organism evidence="1 2">
    <name type="scientific">Zizania palustris</name>
    <name type="common">Northern wild rice</name>
    <dbReference type="NCBI Taxonomy" id="103762"/>
    <lineage>
        <taxon>Eukaryota</taxon>
        <taxon>Viridiplantae</taxon>
        <taxon>Streptophyta</taxon>
        <taxon>Embryophyta</taxon>
        <taxon>Tracheophyta</taxon>
        <taxon>Spermatophyta</taxon>
        <taxon>Magnoliopsida</taxon>
        <taxon>Liliopsida</taxon>
        <taxon>Poales</taxon>
        <taxon>Poaceae</taxon>
        <taxon>BOP clade</taxon>
        <taxon>Oryzoideae</taxon>
        <taxon>Oryzeae</taxon>
        <taxon>Zizaniinae</taxon>
        <taxon>Zizania</taxon>
    </lineage>
</organism>